<feature type="region of interest" description="Disordered" evidence="1">
    <location>
        <begin position="74"/>
        <end position="101"/>
    </location>
</feature>
<gene>
    <name evidence="2" type="ORF">F8M41_022409</name>
</gene>
<evidence type="ECO:0000313" key="2">
    <source>
        <dbReference type="EMBL" id="KAF0488208.1"/>
    </source>
</evidence>
<evidence type="ECO:0000256" key="1">
    <source>
        <dbReference type="SAM" id="MobiDB-lite"/>
    </source>
</evidence>
<dbReference type="OrthoDB" id="2427369at2759"/>
<dbReference type="AlphaFoldDB" id="A0A8H4AF29"/>
<dbReference type="Proteomes" id="UP000439903">
    <property type="component" value="Unassembled WGS sequence"/>
</dbReference>
<evidence type="ECO:0000313" key="3">
    <source>
        <dbReference type="Proteomes" id="UP000439903"/>
    </source>
</evidence>
<accession>A0A8H4AF29</accession>
<name>A0A8H4AF29_GIGMA</name>
<protein>
    <submittedName>
        <fullName evidence="2">Uncharacterized protein</fullName>
    </submittedName>
</protein>
<sequence>MGRYGPKADNIKQHIESNILLENNEIEEIISKLSDESQYAPETAHAVATYLEVVDEPIATEVLNNEEIIATVQAKENEEPIGEDKDENRVPDPPVSAAEDF</sequence>
<reference evidence="2 3" key="1">
    <citation type="journal article" date="2019" name="Environ. Microbiol.">
        <title>At the nexus of three kingdoms: the genome of the mycorrhizal fungus Gigaspora margarita provides insights into plant, endobacterial and fungal interactions.</title>
        <authorList>
            <person name="Venice F."/>
            <person name="Ghignone S."/>
            <person name="Salvioli di Fossalunga A."/>
            <person name="Amselem J."/>
            <person name="Novero M."/>
            <person name="Xianan X."/>
            <person name="Sedzielewska Toro K."/>
            <person name="Morin E."/>
            <person name="Lipzen A."/>
            <person name="Grigoriev I.V."/>
            <person name="Henrissat B."/>
            <person name="Martin F.M."/>
            <person name="Bonfante P."/>
        </authorList>
    </citation>
    <scope>NUCLEOTIDE SEQUENCE [LARGE SCALE GENOMIC DNA]</scope>
    <source>
        <strain evidence="2 3">BEG34</strain>
    </source>
</reference>
<comment type="caution">
    <text evidence="2">The sequence shown here is derived from an EMBL/GenBank/DDBJ whole genome shotgun (WGS) entry which is preliminary data.</text>
</comment>
<proteinExistence type="predicted"/>
<feature type="compositionally biased region" description="Basic and acidic residues" evidence="1">
    <location>
        <begin position="75"/>
        <end position="90"/>
    </location>
</feature>
<dbReference type="EMBL" id="WTPW01000692">
    <property type="protein sequence ID" value="KAF0488208.1"/>
    <property type="molecule type" value="Genomic_DNA"/>
</dbReference>
<keyword evidence="3" id="KW-1185">Reference proteome</keyword>
<organism evidence="2 3">
    <name type="scientific">Gigaspora margarita</name>
    <dbReference type="NCBI Taxonomy" id="4874"/>
    <lineage>
        <taxon>Eukaryota</taxon>
        <taxon>Fungi</taxon>
        <taxon>Fungi incertae sedis</taxon>
        <taxon>Mucoromycota</taxon>
        <taxon>Glomeromycotina</taxon>
        <taxon>Glomeromycetes</taxon>
        <taxon>Diversisporales</taxon>
        <taxon>Gigasporaceae</taxon>
        <taxon>Gigaspora</taxon>
    </lineage>
</organism>